<gene>
    <name evidence="18" type="ORF">ACFFJP_04845</name>
</gene>
<dbReference type="EC" id="2.7.13.3" evidence="3"/>
<evidence type="ECO:0000256" key="12">
    <source>
        <dbReference type="PROSITE-ProRule" id="PRU00110"/>
    </source>
</evidence>
<dbReference type="InterPro" id="IPR003661">
    <property type="entry name" value="HisK_dim/P_dom"/>
</dbReference>
<evidence type="ECO:0000256" key="13">
    <source>
        <dbReference type="PROSITE-ProRule" id="PRU00169"/>
    </source>
</evidence>
<dbReference type="SUPFAM" id="SSF55874">
    <property type="entry name" value="ATPase domain of HSP90 chaperone/DNA topoisomerase II/histidine kinase"/>
    <property type="match status" value="1"/>
</dbReference>
<dbReference type="InterPro" id="IPR003594">
    <property type="entry name" value="HATPase_dom"/>
</dbReference>
<evidence type="ECO:0000259" key="15">
    <source>
        <dbReference type="PROSITE" id="PS50109"/>
    </source>
</evidence>
<feature type="domain" description="Histidine kinase" evidence="15">
    <location>
        <begin position="257"/>
        <end position="483"/>
    </location>
</feature>
<dbReference type="CDD" id="cd00082">
    <property type="entry name" value="HisKA"/>
    <property type="match status" value="1"/>
</dbReference>
<evidence type="ECO:0000256" key="10">
    <source>
        <dbReference type="ARBA" id="ARBA00023012"/>
    </source>
</evidence>
<evidence type="ECO:0000256" key="8">
    <source>
        <dbReference type="ARBA" id="ARBA00022840"/>
    </source>
</evidence>
<dbReference type="Gene3D" id="3.30.565.10">
    <property type="entry name" value="Histidine kinase-like ATPase, C-terminal domain"/>
    <property type="match status" value="1"/>
</dbReference>
<accession>A0ABV6B9S5</accession>
<dbReference type="Gene3D" id="1.20.120.160">
    <property type="entry name" value="HPT domain"/>
    <property type="match status" value="1"/>
</dbReference>
<keyword evidence="4" id="KW-1003">Cell membrane</keyword>
<dbReference type="InterPro" id="IPR036641">
    <property type="entry name" value="HPT_dom_sf"/>
</dbReference>
<dbReference type="SUPFAM" id="SSF52172">
    <property type="entry name" value="CheY-like"/>
    <property type="match status" value="1"/>
</dbReference>
<dbReference type="Pfam" id="PF00072">
    <property type="entry name" value="Response_reg"/>
    <property type="match status" value="1"/>
</dbReference>
<dbReference type="InterPro" id="IPR011006">
    <property type="entry name" value="CheY-like_superfamily"/>
</dbReference>
<dbReference type="SMART" id="SM00448">
    <property type="entry name" value="REC"/>
    <property type="match status" value="1"/>
</dbReference>
<comment type="subcellular location">
    <subcellularLocation>
        <location evidence="2">Cell membrane</location>
        <topology evidence="2">Multi-pass membrane protein</topology>
    </subcellularLocation>
</comment>
<evidence type="ECO:0000256" key="9">
    <source>
        <dbReference type="ARBA" id="ARBA00022989"/>
    </source>
</evidence>
<feature type="domain" description="Response regulatory" evidence="16">
    <location>
        <begin position="631"/>
        <end position="753"/>
    </location>
</feature>
<evidence type="ECO:0000313" key="18">
    <source>
        <dbReference type="EMBL" id="MFC0047616.1"/>
    </source>
</evidence>
<evidence type="ECO:0000256" key="6">
    <source>
        <dbReference type="ARBA" id="ARBA00022692"/>
    </source>
</evidence>
<feature type="transmembrane region" description="Helical" evidence="14">
    <location>
        <begin position="132"/>
        <end position="152"/>
    </location>
</feature>
<evidence type="ECO:0000256" key="3">
    <source>
        <dbReference type="ARBA" id="ARBA00012438"/>
    </source>
</evidence>
<dbReference type="SMART" id="SM00387">
    <property type="entry name" value="HATPase_c"/>
    <property type="match status" value="1"/>
</dbReference>
<dbReference type="CDD" id="cd16922">
    <property type="entry name" value="HATPase_EvgS-ArcB-TorS-like"/>
    <property type="match status" value="1"/>
</dbReference>
<dbReference type="SUPFAM" id="SSF47384">
    <property type="entry name" value="Homodimeric domain of signal transducing histidine kinase"/>
    <property type="match status" value="1"/>
</dbReference>
<evidence type="ECO:0000256" key="5">
    <source>
        <dbReference type="ARBA" id="ARBA00022553"/>
    </source>
</evidence>
<dbReference type="PROSITE" id="PS50894">
    <property type="entry name" value="HPT"/>
    <property type="match status" value="1"/>
</dbReference>
<dbReference type="PROSITE" id="PS50110">
    <property type="entry name" value="RESPONSE_REGULATORY"/>
    <property type="match status" value="1"/>
</dbReference>
<evidence type="ECO:0000259" key="17">
    <source>
        <dbReference type="PROSITE" id="PS50894"/>
    </source>
</evidence>
<keyword evidence="9 14" id="KW-1133">Transmembrane helix</keyword>
<dbReference type="InterPro" id="IPR005467">
    <property type="entry name" value="His_kinase_dom"/>
</dbReference>
<dbReference type="InterPro" id="IPR036890">
    <property type="entry name" value="HATPase_C_sf"/>
</dbReference>
<dbReference type="InterPro" id="IPR001789">
    <property type="entry name" value="Sig_transdc_resp-reg_receiver"/>
</dbReference>
<dbReference type="Proteomes" id="UP001589813">
    <property type="component" value="Unassembled WGS sequence"/>
</dbReference>
<keyword evidence="10" id="KW-0902">Two-component regulatory system</keyword>
<keyword evidence="6 14" id="KW-0812">Transmembrane</keyword>
<evidence type="ECO:0000256" key="4">
    <source>
        <dbReference type="ARBA" id="ARBA00022475"/>
    </source>
</evidence>
<dbReference type="RefSeq" id="WP_377241045.1">
    <property type="nucleotide sequence ID" value="NZ_JBHLXP010000001.1"/>
</dbReference>
<dbReference type="PRINTS" id="PR00344">
    <property type="entry name" value="BCTRLSENSOR"/>
</dbReference>
<evidence type="ECO:0000256" key="7">
    <source>
        <dbReference type="ARBA" id="ARBA00022741"/>
    </source>
</evidence>
<organism evidence="18 19">
    <name type="scientific">Rheinheimera tilapiae</name>
    <dbReference type="NCBI Taxonomy" id="875043"/>
    <lineage>
        <taxon>Bacteria</taxon>
        <taxon>Pseudomonadati</taxon>
        <taxon>Pseudomonadota</taxon>
        <taxon>Gammaproteobacteria</taxon>
        <taxon>Chromatiales</taxon>
        <taxon>Chromatiaceae</taxon>
        <taxon>Rheinheimera</taxon>
    </lineage>
</organism>
<dbReference type="Pfam" id="PF00512">
    <property type="entry name" value="HisKA"/>
    <property type="match status" value="1"/>
</dbReference>
<dbReference type="InterPro" id="IPR036097">
    <property type="entry name" value="HisK_dim/P_sf"/>
</dbReference>
<feature type="domain" description="HPt" evidence="17">
    <location>
        <begin position="795"/>
        <end position="888"/>
    </location>
</feature>
<sequence>MPLFIVWLLAVSSCLLFSALWCHSWYQQHQHDNGQQMQLQHQLQLVSQLVPANIAAMPLEQANQQLSDLLAGEQQQALYLLGPNQKVLAHTPGLAGFNPLQPETLAAELLLARQSIPQGEMILVAQPLQSDWRLWFLFAAAGAGVLLLLGVVPMRLFERRLQQQQQQLNDQLLLCVGRQQFELMLTAPSSLQALEHPLQLLLQHCREQQLLLEKTKADCALLQHELDDKILQRTEALASAKISAERANEAKSTFLATMSHEIRTPMNGIIGTVDLLRNTMLNSNQFRLTNTVRESAFALLRILDDILDFSKIEAGKMEIEHIPLSLNEVVEAVAQVMFTVALQRQLQLSIFVDPAIPESLVGDPVRLRQILYNLTGNAIKFTETLPGQRGKVHIRAELVDNNLEFCQIRISVTDNGKGMTPRQLNQLFQPFLQAEGSITRKYGGTGLGLSICQHLTELMFGRIEVQSVIGKGSEFSVLLPMRHAEETIPRQQPDLQNQRVLICSDDSGQQELLQRYLASFGATPVLVGLTELWSPHHGADLVVLDCSQSPESALQQLPASLPLPTLLLVAAESALRSAPAGSEVLELNPLCRSSLATALLKLQGQLSNKPALQFPQALDSGLAVTDVNAPLLLLAEDNPMNQKVLVEQLQTLGYRVEVADDGQIALDKWRQYRYPLLLTDLHMPNLSGYDLAKAIRKEAAQYDDEDIVFTRIVAITANALKGEAQKCLSVGMDDYLTKPVELAKLHAVLQRWLPLAAPEAAEPQPATVQNTPAAPDAAEVSPICFTTIANFLGPDPAKHQQYLNYFVSHAADLLVQLQDAQQQQQADVCRSLAHQLKSMAKSVGALALSELALQLEQQAEQPYWPELSALADRLQQSYQQVVVYVQERYKR</sequence>
<keyword evidence="19" id="KW-1185">Reference proteome</keyword>
<comment type="caution">
    <text evidence="18">The sequence shown here is derived from an EMBL/GenBank/DDBJ whole genome shotgun (WGS) entry which is preliminary data.</text>
</comment>
<evidence type="ECO:0000256" key="14">
    <source>
        <dbReference type="SAM" id="Phobius"/>
    </source>
</evidence>
<dbReference type="InterPro" id="IPR004358">
    <property type="entry name" value="Sig_transdc_His_kin-like_C"/>
</dbReference>
<dbReference type="SUPFAM" id="SSF47226">
    <property type="entry name" value="Histidine-containing phosphotransfer domain, HPT domain"/>
    <property type="match status" value="1"/>
</dbReference>
<dbReference type="SMART" id="SM00388">
    <property type="entry name" value="HisKA"/>
    <property type="match status" value="1"/>
</dbReference>
<evidence type="ECO:0000256" key="1">
    <source>
        <dbReference type="ARBA" id="ARBA00000085"/>
    </source>
</evidence>
<dbReference type="PANTHER" id="PTHR45339">
    <property type="entry name" value="HYBRID SIGNAL TRANSDUCTION HISTIDINE KINASE J"/>
    <property type="match status" value="1"/>
</dbReference>
<keyword evidence="8 18" id="KW-0067">ATP-binding</keyword>
<keyword evidence="5 13" id="KW-0597">Phosphoprotein</keyword>
<name>A0ABV6B9S5_9GAMM</name>
<dbReference type="Pfam" id="PF01627">
    <property type="entry name" value="Hpt"/>
    <property type="match status" value="1"/>
</dbReference>
<dbReference type="CDD" id="cd17546">
    <property type="entry name" value="REC_hyHK_CKI1_RcsC-like"/>
    <property type="match status" value="1"/>
</dbReference>
<keyword evidence="7" id="KW-0547">Nucleotide-binding</keyword>
<feature type="modified residue" description="Phosphohistidine" evidence="12">
    <location>
        <position position="834"/>
    </location>
</feature>
<evidence type="ECO:0000256" key="2">
    <source>
        <dbReference type="ARBA" id="ARBA00004651"/>
    </source>
</evidence>
<dbReference type="InterPro" id="IPR008207">
    <property type="entry name" value="Sig_transdc_His_kin_Hpt_dom"/>
</dbReference>
<proteinExistence type="predicted"/>
<protein>
    <recommendedName>
        <fullName evidence="3">histidine kinase</fullName>
        <ecNumber evidence="3">2.7.13.3</ecNumber>
    </recommendedName>
</protein>
<evidence type="ECO:0000256" key="11">
    <source>
        <dbReference type="ARBA" id="ARBA00023136"/>
    </source>
</evidence>
<reference evidence="18 19" key="1">
    <citation type="submission" date="2024-09" db="EMBL/GenBank/DDBJ databases">
        <authorList>
            <person name="Sun Q."/>
            <person name="Mori K."/>
        </authorList>
    </citation>
    <scope>NUCLEOTIDE SEQUENCE [LARGE SCALE GENOMIC DNA]</scope>
    <source>
        <strain evidence="18 19">KCTC 23315</strain>
    </source>
</reference>
<dbReference type="GO" id="GO:0005524">
    <property type="term" value="F:ATP binding"/>
    <property type="evidence" value="ECO:0007669"/>
    <property type="project" value="UniProtKB-KW"/>
</dbReference>
<dbReference type="PANTHER" id="PTHR45339:SF1">
    <property type="entry name" value="HYBRID SIGNAL TRANSDUCTION HISTIDINE KINASE J"/>
    <property type="match status" value="1"/>
</dbReference>
<keyword evidence="11 14" id="KW-0472">Membrane</keyword>
<dbReference type="Gene3D" id="1.10.287.130">
    <property type="match status" value="1"/>
</dbReference>
<feature type="modified residue" description="4-aspartylphosphate" evidence="13">
    <location>
        <position position="680"/>
    </location>
</feature>
<dbReference type="Gene3D" id="3.40.50.2300">
    <property type="match status" value="1"/>
</dbReference>
<dbReference type="Pfam" id="PF02518">
    <property type="entry name" value="HATPase_c"/>
    <property type="match status" value="1"/>
</dbReference>
<dbReference type="PROSITE" id="PS50109">
    <property type="entry name" value="HIS_KIN"/>
    <property type="match status" value="1"/>
</dbReference>
<dbReference type="EMBL" id="JBHLXP010000001">
    <property type="protein sequence ID" value="MFC0047616.1"/>
    <property type="molecule type" value="Genomic_DNA"/>
</dbReference>
<comment type="catalytic activity">
    <reaction evidence="1">
        <text>ATP + protein L-histidine = ADP + protein N-phospho-L-histidine.</text>
        <dbReference type="EC" id="2.7.13.3"/>
    </reaction>
</comment>
<evidence type="ECO:0000313" key="19">
    <source>
        <dbReference type="Proteomes" id="UP001589813"/>
    </source>
</evidence>
<evidence type="ECO:0000259" key="16">
    <source>
        <dbReference type="PROSITE" id="PS50110"/>
    </source>
</evidence>